<sequence length="439" mass="49908">MTPNFTWSAYSFKHKDMPEEKDCYQISYTAKRSSTEYVITRKSNVKNTMIRIVTDCVSKGYWQILIMPRIRRNANYRQLSEFERGLRETGPSYQDTAARLQRSLDTVRVVVHQRDIGVHHTNESVGVWAVAESQTCEKRPYFSVDYYGNSNGQSYAKEMHTLHDTNAGTSHNGSIFNQQDPQKIRAKQRKPYYLASHLQFLNSFLRSRQSKGNIVADAEEKAAQEEARDSDDESQNGDITDMFDETTQDSFPDEITTIPTTPRTPPPPESNGENSFRKKRKSLMATLADVNSSACKYFEAKQQFIEQRQNNKTRQLDPDMAFLQSFLPNMQAMNDRQKMRFKRGMLELAEGILYPPLVREASGSSITTQSIGSSMNALSTNSSMDTLARSSSTEGAPSMPTHDAATGGDQYFSMQQPTEHGDNYNVGKIQKYAFLIRPK</sequence>
<dbReference type="Pfam" id="PF02944">
    <property type="entry name" value="BESS"/>
    <property type="match status" value="1"/>
</dbReference>
<protein>
    <recommendedName>
        <fullName evidence="3">BESS domain-containing protein</fullName>
    </recommendedName>
</protein>
<feature type="region of interest" description="Disordered" evidence="2">
    <location>
        <begin position="216"/>
        <end position="276"/>
    </location>
</feature>
<gene>
    <name evidence="4" type="ORF">CALMAC_LOCUS3781</name>
</gene>
<evidence type="ECO:0000256" key="2">
    <source>
        <dbReference type="SAM" id="MobiDB-lite"/>
    </source>
</evidence>
<evidence type="ECO:0000259" key="3">
    <source>
        <dbReference type="PROSITE" id="PS51031"/>
    </source>
</evidence>
<feature type="region of interest" description="Disordered" evidence="2">
    <location>
        <begin position="375"/>
        <end position="423"/>
    </location>
</feature>
<dbReference type="AlphaFoldDB" id="A0A653BW05"/>
<evidence type="ECO:0000256" key="1">
    <source>
        <dbReference type="PROSITE-ProRule" id="PRU00371"/>
    </source>
</evidence>
<comment type="subcellular location">
    <subcellularLocation>
        <location evidence="1">Nucleus</location>
    </subcellularLocation>
</comment>
<dbReference type="OrthoDB" id="6783760at2759"/>
<accession>A0A653BW05</accession>
<name>A0A653BW05_CALMS</name>
<evidence type="ECO:0000313" key="5">
    <source>
        <dbReference type="Proteomes" id="UP000410492"/>
    </source>
</evidence>
<feature type="compositionally biased region" description="Acidic residues" evidence="2">
    <location>
        <begin position="228"/>
        <end position="247"/>
    </location>
</feature>
<dbReference type="GO" id="GO:0005634">
    <property type="term" value="C:nucleus"/>
    <property type="evidence" value="ECO:0007669"/>
    <property type="project" value="UniProtKB-SubCell"/>
</dbReference>
<evidence type="ECO:0000313" key="4">
    <source>
        <dbReference type="EMBL" id="VEN39137.1"/>
    </source>
</evidence>
<keyword evidence="1" id="KW-0539">Nucleus</keyword>
<dbReference type="EMBL" id="CAACVG010005278">
    <property type="protein sequence ID" value="VEN39137.1"/>
    <property type="molecule type" value="Genomic_DNA"/>
</dbReference>
<dbReference type="PROSITE" id="PS51031">
    <property type="entry name" value="BESS"/>
    <property type="match status" value="1"/>
</dbReference>
<feature type="compositionally biased region" description="Polar residues" evidence="2">
    <location>
        <begin position="375"/>
        <end position="395"/>
    </location>
</feature>
<reference evidence="4 5" key="1">
    <citation type="submission" date="2019-01" db="EMBL/GenBank/DDBJ databases">
        <authorList>
            <person name="Sayadi A."/>
        </authorList>
    </citation>
    <scope>NUCLEOTIDE SEQUENCE [LARGE SCALE GENOMIC DNA]</scope>
</reference>
<feature type="compositionally biased region" description="Basic and acidic residues" evidence="2">
    <location>
        <begin position="218"/>
        <end position="227"/>
    </location>
</feature>
<dbReference type="GO" id="GO:0003677">
    <property type="term" value="F:DNA binding"/>
    <property type="evidence" value="ECO:0007669"/>
    <property type="project" value="InterPro"/>
</dbReference>
<feature type="domain" description="BESS" evidence="3">
    <location>
        <begin position="316"/>
        <end position="355"/>
    </location>
</feature>
<proteinExistence type="predicted"/>
<dbReference type="InterPro" id="IPR004210">
    <property type="entry name" value="BESS_motif"/>
</dbReference>
<organism evidence="4 5">
    <name type="scientific">Callosobruchus maculatus</name>
    <name type="common">Southern cowpea weevil</name>
    <name type="synonym">Pulse bruchid</name>
    <dbReference type="NCBI Taxonomy" id="64391"/>
    <lineage>
        <taxon>Eukaryota</taxon>
        <taxon>Metazoa</taxon>
        <taxon>Ecdysozoa</taxon>
        <taxon>Arthropoda</taxon>
        <taxon>Hexapoda</taxon>
        <taxon>Insecta</taxon>
        <taxon>Pterygota</taxon>
        <taxon>Neoptera</taxon>
        <taxon>Endopterygota</taxon>
        <taxon>Coleoptera</taxon>
        <taxon>Polyphaga</taxon>
        <taxon>Cucujiformia</taxon>
        <taxon>Chrysomeloidea</taxon>
        <taxon>Chrysomelidae</taxon>
        <taxon>Bruchinae</taxon>
        <taxon>Bruchini</taxon>
        <taxon>Callosobruchus</taxon>
    </lineage>
</organism>
<keyword evidence="5" id="KW-1185">Reference proteome</keyword>
<dbReference type="Proteomes" id="UP000410492">
    <property type="component" value="Unassembled WGS sequence"/>
</dbReference>